<dbReference type="Proteomes" id="UP000694523">
    <property type="component" value="Unplaced"/>
</dbReference>
<dbReference type="Ensembl" id="ENSNMLT00000027760.1">
    <property type="protein sequence ID" value="ENSNMLP00000024819.1"/>
    <property type="gene ID" value="ENSNMLG00000015881.1"/>
</dbReference>
<evidence type="ECO:0000313" key="3">
    <source>
        <dbReference type="Proteomes" id="UP000694523"/>
    </source>
</evidence>
<organism evidence="2 3">
    <name type="scientific">Neogobius melanostomus</name>
    <name type="common">round goby</name>
    <dbReference type="NCBI Taxonomy" id="47308"/>
    <lineage>
        <taxon>Eukaryota</taxon>
        <taxon>Metazoa</taxon>
        <taxon>Chordata</taxon>
        <taxon>Craniata</taxon>
        <taxon>Vertebrata</taxon>
        <taxon>Euteleostomi</taxon>
        <taxon>Actinopterygii</taxon>
        <taxon>Neopterygii</taxon>
        <taxon>Teleostei</taxon>
        <taxon>Neoteleostei</taxon>
        <taxon>Acanthomorphata</taxon>
        <taxon>Gobiaria</taxon>
        <taxon>Gobiiformes</taxon>
        <taxon>Gobioidei</taxon>
        <taxon>Gobiidae</taxon>
        <taxon>Benthophilinae</taxon>
        <taxon>Neogobiini</taxon>
        <taxon>Neogobius</taxon>
    </lineage>
</organism>
<dbReference type="AlphaFoldDB" id="A0A8C6TQA3"/>
<feature type="region of interest" description="Disordered" evidence="1">
    <location>
        <begin position="158"/>
        <end position="181"/>
    </location>
</feature>
<name>A0A8C6TQA3_9GOBI</name>
<feature type="compositionally biased region" description="Polar residues" evidence="1">
    <location>
        <begin position="171"/>
        <end position="181"/>
    </location>
</feature>
<evidence type="ECO:0000256" key="1">
    <source>
        <dbReference type="SAM" id="MobiDB-lite"/>
    </source>
</evidence>
<reference evidence="2" key="1">
    <citation type="submission" date="2025-08" db="UniProtKB">
        <authorList>
            <consortium name="Ensembl"/>
        </authorList>
    </citation>
    <scope>IDENTIFICATION</scope>
</reference>
<protein>
    <submittedName>
        <fullName evidence="2">Uncharacterized protein</fullName>
    </submittedName>
</protein>
<evidence type="ECO:0000313" key="2">
    <source>
        <dbReference type="Ensembl" id="ENSNMLP00000024819.1"/>
    </source>
</evidence>
<accession>A0A8C6TQA3</accession>
<reference evidence="2" key="2">
    <citation type="submission" date="2025-09" db="UniProtKB">
        <authorList>
            <consortium name="Ensembl"/>
        </authorList>
    </citation>
    <scope>IDENTIFICATION</scope>
</reference>
<keyword evidence="3" id="KW-1185">Reference proteome</keyword>
<sequence length="181" mass="19174">MAGPAPRVLLKQVVPLAVGVQQLDVLEGVERGHGEVDVPEDSRSNTGCAGCGASVQTEVQVLAVPLLRGVDHLLRHAHGKGEVAAHLPHHNGGANVASLDLHVRPWNLLHDAQRVGPVPLAAVLGSVGEGSGQLVRLSVVHLLIHTLLEVLKDDGQLQRQGQSRHHEPHTNTDLSVNTVML</sequence>
<proteinExistence type="predicted"/>